<dbReference type="EMBL" id="JABJVM010000002">
    <property type="protein sequence ID" value="MBA3925163.1"/>
    <property type="molecule type" value="Genomic_DNA"/>
</dbReference>
<proteinExistence type="predicted"/>
<keyword evidence="3" id="KW-1185">Reference proteome</keyword>
<evidence type="ECO:0000256" key="1">
    <source>
        <dbReference type="SAM" id="MobiDB-lite"/>
    </source>
</evidence>
<name>A0A7W1T454_9LIST</name>
<dbReference type="AlphaFoldDB" id="A0A7W1T454"/>
<evidence type="ECO:0000313" key="2">
    <source>
        <dbReference type="EMBL" id="MBA3925163.1"/>
    </source>
</evidence>
<feature type="region of interest" description="Disordered" evidence="1">
    <location>
        <begin position="21"/>
        <end position="45"/>
    </location>
</feature>
<reference evidence="2 3" key="1">
    <citation type="submission" date="2020-08" db="EMBL/GenBank/DDBJ databases">
        <title>Listeria ohnekaius sp. nov. and Listeria portnoyii sp. nov. isolated from non-agricultural and natural environments.</title>
        <authorList>
            <person name="Weller D."/>
            <person name="Belias A.M."/>
            <person name="Liao J."/>
            <person name="Guo S."/>
            <person name="Orsi R.H."/>
            <person name="Wiedmann M."/>
        </authorList>
    </citation>
    <scope>NUCLEOTIDE SEQUENCE [LARGE SCALE GENOMIC DNA]</scope>
    <source>
        <strain evidence="2 3">FSL W9-0585</strain>
    </source>
</reference>
<accession>A0A7W1T454</accession>
<organism evidence="2 3">
    <name type="scientific">Listeria rustica</name>
    <dbReference type="NCBI Taxonomy" id="2713503"/>
    <lineage>
        <taxon>Bacteria</taxon>
        <taxon>Bacillati</taxon>
        <taxon>Bacillota</taxon>
        <taxon>Bacilli</taxon>
        <taxon>Bacillales</taxon>
        <taxon>Listeriaceae</taxon>
        <taxon>Listeria</taxon>
    </lineage>
</organism>
<protein>
    <submittedName>
        <fullName evidence="2">Uncharacterized protein</fullName>
    </submittedName>
</protein>
<gene>
    <name evidence="2" type="ORF">HPK16_02315</name>
</gene>
<comment type="caution">
    <text evidence="2">The sequence shown here is derived from an EMBL/GenBank/DDBJ whole genome shotgun (WGS) entry which is preliminary data.</text>
</comment>
<sequence length="45" mass="5019">MSEKTITTTLKKLLNIIASTGSPANTSVTNHHINQKLKQLKKEEK</sequence>
<dbReference type="RefSeq" id="WP_181675415.1">
    <property type="nucleotide sequence ID" value="NZ_JABJVM010000002.1"/>
</dbReference>
<evidence type="ECO:0000313" key="3">
    <source>
        <dbReference type="Proteomes" id="UP000548787"/>
    </source>
</evidence>
<feature type="compositionally biased region" description="Polar residues" evidence="1">
    <location>
        <begin position="21"/>
        <end position="32"/>
    </location>
</feature>
<dbReference type="Proteomes" id="UP000548787">
    <property type="component" value="Unassembled WGS sequence"/>
</dbReference>